<dbReference type="GO" id="GO:0005759">
    <property type="term" value="C:mitochondrial matrix"/>
    <property type="evidence" value="ECO:0007669"/>
    <property type="project" value="UniProtKB-SubCell"/>
</dbReference>
<dbReference type="GO" id="GO:0005524">
    <property type="term" value="F:ATP binding"/>
    <property type="evidence" value="ECO:0007669"/>
    <property type="project" value="UniProtKB-KW"/>
</dbReference>
<sequence length="1024" mass="113895">KEKENEIEKDKDSTPTDTNSSETVRNSDKSTSPSGAAAASSAGAGAPGDDGSSSSQTPPSTPPRPKSKSPTTVELPEVYPQIIALPISRRPLFPGFYKAVIISDVNVIKAIKESLDREYPFIGCFLFKDENMESDIIESKDQVYETGVLAQITSNVYTKDNETGVETLTTVLYPHKRIKIDDIFPPEKNADGSVKTEANAETSAIIEKEIIEGITGEREGDEPKAAAKTLEPSEVYKADPEEIVIEEEEEDNPTAFLKKYAITLVNVSNLEDDKYEKNDPIVNSLTAAILEVLKEMSSLNKSFSDQLATFSASLHSDIFNCPEKLADFAAAVTAGNQKDLQEILDCTNIEQRLEKALTVLKKELMNKELQKKIEKDIEERMTKRHREYHLNEQLKWIKKELGIDDGREKLIAKYNERVKDLRMPEEVKKVYDDEINKLQTLEPMMSEFTVTRNYLDWLTQIPWGKQSKDEYSIKNAEVVLDEDHYGLKDVKDRILEFIAVGKLLNKINGKIICFVGPPGVGKTSIGKSIAKALNRKFYRFSVGGLSDVAEIKGHRRTYVGAIPGRVVQALKKTQTENPLILIDEIDKMSHTHSVNGGDPSSALLELLDPEQNNAFLDNYMDVPIDLSKTLFVCTANSLSTIPGPLLDRMEVIEISGYIEDEKIKIAEKYLAPDARVGAGLANVNVDLQEDTIKALIKNYCRESGVRNLKKQIEKIYRKAALNVVREVGEEEIDEIQDEQKVEEAKEPKAEVKSEEDASTVAATKAEPEAETETKEESIPQIVVPDDYKVSITSENLKDYVGPPVFTTDRLYETTAPGVVMGLAWTSMGGSALYIESVLEHAINKSSTPKLERTGQLGDVMKESVRIAYSFSKMFLTKNYPGNRFFEKAEIHLHCPEGATPKDGPSAGITITSSFLSLAFNKPLRPDVAMTGELTLTGKVLRIGGLKEKTIAAKRSGVKTIIFPKDNYADWNELPENVKEGLTPVPADWYSDVFDVLFKDVTLEDGNNTWKAEFEAIDAAEKSEK</sequence>
<dbReference type="InterPro" id="IPR003111">
    <property type="entry name" value="Lon_prtase_N"/>
</dbReference>
<accession>A0A1E4T2H0</accession>
<comment type="catalytic activity">
    <reaction evidence="9">
        <text>Hydrolysis of proteins in presence of ATP.</text>
        <dbReference type="EC" id="3.4.21.53"/>
    </reaction>
</comment>
<dbReference type="EC" id="3.4.21.-" evidence="12"/>
<dbReference type="HAMAP" id="MF_03120">
    <property type="entry name" value="lonm_euk"/>
    <property type="match status" value="1"/>
</dbReference>
<dbReference type="SUPFAM" id="SSF88697">
    <property type="entry name" value="PUA domain-like"/>
    <property type="match status" value="1"/>
</dbReference>
<evidence type="ECO:0000256" key="10">
    <source>
        <dbReference type="PROSITE-ProRule" id="PRU01122"/>
    </source>
</evidence>
<evidence type="ECO:0000256" key="3">
    <source>
        <dbReference type="ARBA" id="ARBA00022741"/>
    </source>
</evidence>
<dbReference type="Proteomes" id="UP000094801">
    <property type="component" value="Unassembled WGS sequence"/>
</dbReference>
<dbReference type="InterPro" id="IPR008269">
    <property type="entry name" value="Lon_proteolytic"/>
</dbReference>
<keyword evidence="7" id="KW-0238">DNA-binding</keyword>
<dbReference type="FunFam" id="3.30.230.10:FF:000015">
    <property type="entry name" value="Lon protease homolog, mitochondrial"/>
    <property type="match status" value="1"/>
</dbReference>
<dbReference type="InterPro" id="IPR046336">
    <property type="entry name" value="Lon_prtase_N_sf"/>
</dbReference>
<dbReference type="Pfam" id="PF05362">
    <property type="entry name" value="Lon_C"/>
    <property type="match status" value="1"/>
</dbReference>
<feature type="non-terminal residue" evidence="16">
    <location>
        <position position="1024"/>
    </location>
</feature>
<keyword evidence="5 10" id="KW-0720">Serine protease</keyword>
<dbReference type="InterPro" id="IPR015947">
    <property type="entry name" value="PUA-like_sf"/>
</dbReference>
<dbReference type="FunFam" id="1.20.5.5270:FF:000001">
    <property type="entry name" value="Lon protease homolog, mitochondrial"/>
    <property type="match status" value="1"/>
</dbReference>
<dbReference type="Gene3D" id="3.30.230.10">
    <property type="match status" value="1"/>
</dbReference>
<evidence type="ECO:0000256" key="4">
    <source>
        <dbReference type="ARBA" id="ARBA00022801"/>
    </source>
</evidence>
<comment type="similarity">
    <text evidence="10 11">Belongs to the peptidase S16 family.</text>
</comment>
<dbReference type="PANTHER" id="PTHR43718:SF2">
    <property type="entry name" value="LON PROTEASE HOMOLOG, MITOCHONDRIAL"/>
    <property type="match status" value="1"/>
</dbReference>
<dbReference type="AlphaFoldDB" id="A0A1E4T2H0"/>
<organism evidence="16 17">
    <name type="scientific">[Candida] arabinofermentans NRRL YB-2248</name>
    <dbReference type="NCBI Taxonomy" id="983967"/>
    <lineage>
        <taxon>Eukaryota</taxon>
        <taxon>Fungi</taxon>
        <taxon>Dikarya</taxon>
        <taxon>Ascomycota</taxon>
        <taxon>Saccharomycotina</taxon>
        <taxon>Pichiomycetes</taxon>
        <taxon>Pichiales</taxon>
        <taxon>Pichiaceae</taxon>
        <taxon>Ogataea</taxon>
        <taxon>Ogataea/Candida clade</taxon>
    </lineage>
</organism>
<dbReference type="EMBL" id="KV453851">
    <property type="protein sequence ID" value="ODV85888.1"/>
    <property type="molecule type" value="Genomic_DNA"/>
</dbReference>
<dbReference type="Pfam" id="PF02190">
    <property type="entry name" value="LON_substr_bdg"/>
    <property type="match status" value="1"/>
</dbReference>
<feature type="region of interest" description="Disordered" evidence="13">
    <location>
        <begin position="1"/>
        <end position="73"/>
    </location>
</feature>
<evidence type="ECO:0000256" key="6">
    <source>
        <dbReference type="ARBA" id="ARBA00022840"/>
    </source>
</evidence>
<feature type="compositionally biased region" description="Polar residues" evidence="13">
    <location>
        <begin position="15"/>
        <end position="24"/>
    </location>
</feature>
<evidence type="ECO:0000256" key="5">
    <source>
        <dbReference type="ARBA" id="ARBA00022825"/>
    </source>
</evidence>
<dbReference type="FunFam" id="3.40.50.300:FF:000021">
    <property type="entry name" value="Lon protease homolog"/>
    <property type="match status" value="1"/>
</dbReference>
<evidence type="ECO:0000259" key="15">
    <source>
        <dbReference type="PROSITE" id="PS51787"/>
    </source>
</evidence>
<evidence type="ECO:0000256" key="11">
    <source>
        <dbReference type="RuleBase" id="RU000591"/>
    </source>
</evidence>
<gene>
    <name evidence="16" type="ORF">CANARDRAFT_182791</name>
</gene>
<keyword evidence="6 11" id="KW-0067">ATP-binding</keyword>
<dbReference type="InterPro" id="IPR003959">
    <property type="entry name" value="ATPase_AAA_core"/>
</dbReference>
<name>A0A1E4T2H0_9ASCO</name>
<feature type="domain" description="Lon proteolytic" evidence="14">
    <location>
        <begin position="813"/>
        <end position="999"/>
    </location>
</feature>
<keyword evidence="4 10" id="KW-0378">Hydrolase</keyword>
<dbReference type="PANTHER" id="PTHR43718">
    <property type="entry name" value="LON PROTEASE"/>
    <property type="match status" value="1"/>
</dbReference>
<dbReference type="PRINTS" id="PR00830">
    <property type="entry name" value="ENDOLAPTASE"/>
</dbReference>
<dbReference type="GO" id="GO:0141164">
    <property type="term" value="P:mitochondrial protein quality control"/>
    <property type="evidence" value="ECO:0007669"/>
    <property type="project" value="UniProtKB-ARBA"/>
</dbReference>
<evidence type="ECO:0000256" key="9">
    <source>
        <dbReference type="ARBA" id="ARBA00050665"/>
    </source>
</evidence>
<feature type="compositionally biased region" description="Basic and acidic residues" evidence="13">
    <location>
        <begin position="1"/>
        <end position="14"/>
    </location>
</feature>
<keyword evidence="2 10" id="KW-0645">Protease</keyword>
<dbReference type="Gene3D" id="1.20.5.5270">
    <property type="match status" value="1"/>
</dbReference>
<protein>
    <recommendedName>
        <fullName evidence="12">Lon protease homolog</fullName>
        <ecNumber evidence="12">3.4.21.-</ecNumber>
    </recommendedName>
</protein>
<dbReference type="SUPFAM" id="SSF54211">
    <property type="entry name" value="Ribosomal protein S5 domain 2-like"/>
    <property type="match status" value="1"/>
</dbReference>
<reference evidence="17" key="1">
    <citation type="submission" date="2016-04" db="EMBL/GenBank/DDBJ databases">
        <title>Comparative genomics of biotechnologically important yeasts.</title>
        <authorList>
            <consortium name="DOE Joint Genome Institute"/>
            <person name="Riley R."/>
            <person name="Haridas S."/>
            <person name="Wolfe K.H."/>
            <person name="Lopes M.R."/>
            <person name="Hittinger C.T."/>
            <person name="Goker M."/>
            <person name="Salamov A."/>
            <person name="Wisecaver J."/>
            <person name="Long T.M."/>
            <person name="Aerts A.L."/>
            <person name="Barry K."/>
            <person name="Choi C."/>
            <person name="Clum A."/>
            <person name="Coughlan A.Y."/>
            <person name="Deshpande S."/>
            <person name="Douglass A.P."/>
            <person name="Hanson S.J."/>
            <person name="Klenk H.-P."/>
            <person name="Labutti K."/>
            <person name="Lapidus A."/>
            <person name="Lindquist E."/>
            <person name="Lipzen A."/>
            <person name="Meier-Kolthoff J.P."/>
            <person name="Ohm R.A."/>
            <person name="Otillar R.P."/>
            <person name="Pangilinan J."/>
            <person name="Peng Y."/>
            <person name="Rokas A."/>
            <person name="Rosa C.A."/>
            <person name="Scheuner C."/>
            <person name="Sibirny A.A."/>
            <person name="Slot J.C."/>
            <person name="Stielow J.B."/>
            <person name="Sun H."/>
            <person name="Kurtzman C.P."/>
            <person name="Blackwell M."/>
            <person name="Grigoriev I.V."/>
            <person name="Jeffries T.W."/>
        </authorList>
    </citation>
    <scope>NUCLEOTIDE SEQUENCE [LARGE SCALE GENOMIC DNA]</scope>
    <source>
        <strain evidence="17">NRRL YB-2248</strain>
    </source>
</reference>
<evidence type="ECO:0000256" key="13">
    <source>
        <dbReference type="SAM" id="MobiDB-lite"/>
    </source>
</evidence>
<feature type="compositionally biased region" description="Basic and acidic residues" evidence="13">
    <location>
        <begin position="765"/>
        <end position="777"/>
    </location>
</feature>
<evidence type="ECO:0000259" key="14">
    <source>
        <dbReference type="PROSITE" id="PS51786"/>
    </source>
</evidence>
<dbReference type="SMART" id="SM00382">
    <property type="entry name" value="AAA"/>
    <property type="match status" value="1"/>
</dbReference>
<feature type="compositionally biased region" description="Low complexity" evidence="13">
    <location>
        <begin position="32"/>
        <end position="58"/>
    </location>
</feature>
<dbReference type="Gene3D" id="3.40.50.300">
    <property type="entry name" value="P-loop containing nucleotide triphosphate hydrolases"/>
    <property type="match status" value="1"/>
</dbReference>
<keyword evidence="8" id="KW-0496">Mitochondrion</keyword>
<dbReference type="GO" id="GO:0007005">
    <property type="term" value="P:mitochondrion organization"/>
    <property type="evidence" value="ECO:0007669"/>
    <property type="project" value="TreeGrafter"/>
</dbReference>
<dbReference type="InterPro" id="IPR027417">
    <property type="entry name" value="P-loop_NTPase"/>
</dbReference>
<dbReference type="PROSITE" id="PS01046">
    <property type="entry name" value="LON_SER"/>
    <property type="match status" value="1"/>
</dbReference>
<dbReference type="InterPro" id="IPR004815">
    <property type="entry name" value="Lon_bac/euk-typ"/>
</dbReference>
<keyword evidence="17" id="KW-1185">Reference proteome</keyword>
<dbReference type="InterPro" id="IPR054594">
    <property type="entry name" value="Lon_lid"/>
</dbReference>
<dbReference type="InterPro" id="IPR027065">
    <property type="entry name" value="Lon_Prtase"/>
</dbReference>
<dbReference type="Gene3D" id="2.30.130.40">
    <property type="entry name" value="LON domain-like"/>
    <property type="match status" value="1"/>
</dbReference>
<keyword evidence="3 11" id="KW-0547">Nucleotide-binding</keyword>
<feature type="active site" evidence="10">
    <location>
        <position position="948"/>
    </location>
</feature>
<dbReference type="SMART" id="SM00464">
    <property type="entry name" value="LON"/>
    <property type="match status" value="1"/>
</dbReference>
<evidence type="ECO:0000313" key="17">
    <source>
        <dbReference type="Proteomes" id="UP000094801"/>
    </source>
</evidence>
<dbReference type="STRING" id="983967.A0A1E4T2H0"/>
<dbReference type="SUPFAM" id="SSF52540">
    <property type="entry name" value="P-loop containing nucleoside triphosphate hydrolases"/>
    <property type="match status" value="1"/>
</dbReference>
<dbReference type="Pfam" id="PF22667">
    <property type="entry name" value="Lon_lid"/>
    <property type="match status" value="1"/>
</dbReference>
<dbReference type="OrthoDB" id="2411602at2759"/>
<proteinExistence type="inferred from homology"/>
<dbReference type="NCBIfam" id="TIGR00763">
    <property type="entry name" value="lon"/>
    <property type="match status" value="1"/>
</dbReference>
<evidence type="ECO:0000256" key="1">
    <source>
        <dbReference type="ARBA" id="ARBA00004305"/>
    </source>
</evidence>
<dbReference type="Pfam" id="PF00004">
    <property type="entry name" value="AAA"/>
    <property type="match status" value="1"/>
</dbReference>
<dbReference type="GO" id="GO:0016887">
    <property type="term" value="F:ATP hydrolysis activity"/>
    <property type="evidence" value="ECO:0007669"/>
    <property type="project" value="InterPro"/>
</dbReference>
<evidence type="ECO:0000256" key="2">
    <source>
        <dbReference type="ARBA" id="ARBA00022670"/>
    </source>
</evidence>
<feature type="active site" evidence="10">
    <location>
        <position position="905"/>
    </location>
</feature>
<dbReference type="CDD" id="cd19500">
    <property type="entry name" value="RecA-like_Lon"/>
    <property type="match status" value="1"/>
</dbReference>
<dbReference type="Gene3D" id="1.10.8.60">
    <property type="match status" value="1"/>
</dbReference>
<dbReference type="PROSITE" id="PS51786">
    <property type="entry name" value="LON_PROTEOLYTIC"/>
    <property type="match status" value="1"/>
</dbReference>
<dbReference type="Gene3D" id="1.20.58.1480">
    <property type="match status" value="1"/>
</dbReference>
<evidence type="ECO:0000313" key="16">
    <source>
        <dbReference type="EMBL" id="ODV85888.1"/>
    </source>
</evidence>
<dbReference type="InterPro" id="IPR020568">
    <property type="entry name" value="Ribosomal_Su5_D2-typ_SF"/>
</dbReference>
<dbReference type="GO" id="GO:0004252">
    <property type="term" value="F:serine-type endopeptidase activity"/>
    <property type="evidence" value="ECO:0007669"/>
    <property type="project" value="UniProtKB-UniRule"/>
</dbReference>
<evidence type="ECO:0000256" key="7">
    <source>
        <dbReference type="ARBA" id="ARBA00023125"/>
    </source>
</evidence>
<evidence type="ECO:0000256" key="12">
    <source>
        <dbReference type="RuleBase" id="RU000592"/>
    </source>
</evidence>
<dbReference type="InterPro" id="IPR008268">
    <property type="entry name" value="Peptidase_S16_AS"/>
</dbReference>
<feature type="domain" description="Lon N-terminal" evidence="15">
    <location>
        <begin position="82"/>
        <end position="364"/>
    </location>
</feature>
<dbReference type="GO" id="GO:0003697">
    <property type="term" value="F:single-stranded DNA binding"/>
    <property type="evidence" value="ECO:0007669"/>
    <property type="project" value="TreeGrafter"/>
</dbReference>
<feature type="region of interest" description="Disordered" evidence="13">
    <location>
        <begin position="732"/>
        <end position="777"/>
    </location>
</feature>
<dbReference type="GO" id="GO:0004176">
    <property type="term" value="F:ATP-dependent peptidase activity"/>
    <property type="evidence" value="ECO:0007669"/>
    <property type="project" value="UniProtKB-UniRule"/>
</dbReference>
<dbReference type="GO" id="GO:0051131">
    <property type="term" value="P:chaperone-mediated protein complex assembly"/>
    <property type="evidence" value="ECO:0007669"/>
    <property type="project" value="TreeGrafter"/>
</dbReference>
<dbReference type="InterPro" id="IPR027503">
    <property type="entry name" value="Lonm_euk"/>
</dbReference>
<feature type="non-terminal residue" evidence="16">
    <location>
        <position position="1"/>
    </location>
</feature>
<evidence type="ECO:0000256" key="8">
    <source>
        <dbReference type="ARBA" id="ARBA00023128"/>
    </source>
</evidence>
<feature type="compositionally biased region" description="Basic and acidic residues" evidence="13">
    <location>
        <begin position="737"/>
        <end position="755"/>
    </location>
</feature>
<dbReference type="InterPro" id="IPR014721">
    <property type="entry name" value="Ribsml_uS5_D2-typ_fold_subgr"/>
</dbReference>
<dbReference type="InterPro" id="IPR003593">
    <property type="entry name" value="AAA+_ATPase"/>
</dbReference>
<comment type="subcellular location">
    <subcellularLocation>
        <location evidence="1">Mitochondrion matrix</location>
    </subcellularLocation>
</comment>
<dbReference type="PROSITE" id="PS51787">
    <property type="entry name" value="LON_N"/>
    <property type="match status" value="1"/>
</dbReference>